<dbReference type="GO" id="GO:0004888">
    <property type="term" value="F:transmembrane signaling receptor activity"/>
    <property type="evidence" value="ECO:0007669"/>
    <property type="project" value="InterPro"/>
</dbReference>
<dbReference type="SUPFAM" id="SSF90112">
    <property type="entry name" value="Neurotransmitter-gated ion-channel transmembrane pore"/>
    <property type="match status" value="1"/>
</dbReference>
<feature type="transmembrane region" description="Helical" evidence="6">
    <location>
        <begin position="277"/>
        <end position="300"/>
    </location>
</feature>
<dbReference type="STRING" id="7739.C3Z0L9"/>
<dbReference type="Pfam" id="PF02932">
    <property type="entry name" value="Neur_chan_memb"/>
    <property type="match status" value="1"/>
</dbReference>
<dbReference type="Gene3D" id="2.70.170.10">
    <property type="entry name" value="Neurotransmitter-gated ion-channel ligand-binding domain"/>
    <property type="match status" value="2"/>
</dbReference>
<dbReference type="eggNOG" id="KOG3646">
    <property type="taxonomic scope" value="Eukaryota"/>
</dbReference>
<dbReference type="InterPro" id="IPR036734">
    <property type="entry name" value="Neur_chan_lig-bd_sf"/>
</dbReference>
<dbReference type="InterPro" id="IPR006201">
    <property type="entry name" value="Neur_channel"/>
</dbReference>
<dbReference type="AlphaFoldDB" id="C3Z0L9"/>
<dbReference type="InParanoid" id="C3Z0L9"/>
<dbReference type="GO" id="GO:0005230">
    <property type="term" value="F:extracellular ligand-gated monoatomic ion channel activity"/>
    <property type="evidence" value="ECO:0007669"/>
    <property type="project" value="InterPro"/>
</dbReference>
<dbReference type="SUPFAM" id="SSF63712">
    <property type="entry name" value="Nicotinic receptor ligand binding domain-like"/>
    <property type="match status" value="1"/>
</dbReference>
<evidence type="ECO:0000313" key="10">
    <source>
        <dbReference type="EMBL" id="EEN53899.1"/>
    </source>
</evidence>
<reference evidence="10" key="1">
    <citation type="journal article" date="2008" name="Nature">
        <title>The amphioxus genome and the evolution of the chordate karyotype.</title>
        <authorList>
            <consortium name="US DOE Joint Genome Institute (JGI-PGF)"/>
            <person name="Putnam N.H."/>
            <person name="Butts T."/>
            <person name="Ferrier D.E.K."/>
            <person name="Furlong R.F."/>
            <person name="Hellsten U."/>
            <person name="Kawashima T."/>
            <person name="Robinson-Rechavi M."/>
            <person name="Shoguchi E."/>
            <person name="Terry A."/>
            <person name="Yu J.-K."/>
            <person name="Benito-Gutierrez E.L."/>
            <person name="Dubchak I."/>
            <person name="Garcia-Fernandez J."/>
            <person name="Gibson-Brown J.J."/>
            <person name="Grigoriev I.V."/>
            <person name="Horton A.C."/>
            <person name="de Jong P.J."/>
            <person name="Jurka J."/>
            <person name="Kapitonov V.V."/>
            <person name="Kohara Y."/>
            <person name="Kuroki Y."/>
            <person name="Lindquist E."/>
            <person name="Lucas S."/>
            <person name="Osoegawa K."/>
            <person name="Pennacchio L.A."/>
            <person name="Salamov A.A."/>
            <person name="Satou Y."/>
            <person name="Sauka-Spengler T."/>
            <person name="Schmutz J."/>
            <person name="Shin-I T."/>
            <person name="Toyoda A."/>
            <person name="Bronner-Fraser M."/>
            <person name="Fujiyama A."/>
            <person name="Holland L.Z."/>
            <person name="Holland P.W.H."/>
            <person name="Satoh N."/>
            <person name="Rokhsar D.S."/>
        </authorList>
    </citation>
    <scope>NUCLEOTIDE SEQUENCE [LARGE SCALE GENOMIC DNA]</scope>
    <source>
        <strain evidence="10">S238N-H82</strain>
        <tissue evidence="10">Testes</tissue>
    </source>
</reference>
<dbReference type="GO" id="GO:0016020">
    <property type="term" value="C:membrane"/>
    <property type="evidence" value="ECO:0007669"/>
    <property type="project" value="UniProtKB-SubCell"/>
</dbReference>
<feature type="domain" description="Neurotransmitter-gated ion-channel ligand-binding" evidence="8">
    <location>
        <begin position="103"/>
        <end position="214"/>
    </location>
</feature>
<feature type="signal peptide" evidence="7">
    <location>
        <begin position="1"/>
        <end position="21"/>
    </location>
</feature>
<name>C3Z0L9_BRAFL</name>
<dbReference type="CDD" id="cd19051">
    <property type="entry name" value="LGIC_TM_cation"/>
    <property type="match status" value="1"/>
</dbReference>
<dbReference type="InterPro" id="IPR006029">
    <property type="entry name" value="Neurotrans-gated_channel_TM"/>
</dbReference>
<organism>
    <name type="scientific">Branchiostoma floridae</name>
    <name type="common">Florida lancelet</name>
    <name type="synonym">Amphioxus</name>
    <dbReference type="NCBI Taxonomy" id="7739"/>
    <lineage>
        <taxon>Eukaryota</taxon>
        <taxon>Metazoa</taxon>
        <taxon>Chordata</taxon>
        <taxon>Cephalochordata</taxon>
        <taxon>Leptocardii</taxon>
        <taxon>Amphioxiformes</taxon>
        <taxon>Branchiostomatidae</taxon>
        <taxon>Branchiostoma</taxon>
    </lineage>
</organism>
<accession>C3Z0L9</accession>
<keyword evidence="3 6" id="KW-1133">Transmembrane helix</keyword>
<evidence type="ECO:0000256" key="3">
    <source>
        <dbReference type="ARBA" id="ARBA00022989"/>
    </source>
</evidence>
<dbReference type="PROSITE" id="PS00236">
    <property type="entry name" value="NEUROTR_ION_CHANNEL"/>
    <property type="match status" value="1"/>
</dbReference>
<evidence type="ECO:0000256" key="2">
    <source>
        <dbReference type="ARBA" id="ARBA00022692"/>
    </source>
</evidence>
<dbReference type="Pfam" id="PF02931">
    <property type="entry name" value="Neur_chan_LBD"/>
    <property type="match status" value="1"/>
</dbReference>
<protein>
    <submittedName>
        <fullName evidence="10">Uncharacterized protein</fullName>
    </submittedName>
</protein>
<dbReference type="EMBL" id="GG666569">
    <property type="protein sequence ID" value="EEN53899.1"/>
    <property type="molecule type" value="Genomic_DNA"/>
</dbReference>
<feature type="transmembrane region" description="Helical" evidence="6">
    <location>
        <begin position="426"/>
        <end position="443"/>
    </location>
</feature>
<dbReference type="FunFam" id="2.70.170.10:FF:000060">
    <property type="entry name" value="Nicotinic acetylcholine receptor subunit alpha4"/>
    <property type="match status" value="1"/>
</dbReference>
<evidence type="ECO:0000256" key="6">
    <source>
        <dbReference type="SAM" id="Phobius"/>
    </source>
</evidence>
<feature type="domain" description="Neurotransmitter-gated ion-channel transmembrane" evidence="9">
    <location>
        <begin position="223"/>
        <end position="442"/>
    </location>
</feature>
<evidence type="ECO:0000256" key="4">
    <source>
        <dbReference type="ARBA" id="ARBA00023136"/>
    </source>
</evidence>
<dbReference type="PANTHER" id="PTHR18945">
    <property type="entry name" value="NEUROTRANSMITTER GATED ION CHANNEL"/>
    <property type="match status" value="1"/>
</dbReference>
<dbReference type="InterPro" id="IPR038050">
    <property type="entry name" value="Neuro_actylchol_rec"/>
</dbReference>
<dbReference type="FunFam" id="1.20.58.390:FF:000114">
    <property type="entry name" value="Uncharacterized protein"/>
    <property type="match status" value="1"/>
</dbReference>
<comment type="subcellular location">
    <subcellularLocation>
        <location evidence="1">Membrane</location>
        <topology evidence="1">Multi-pass membrane protein</topology>
    </subcellularLocation>
</comment>
<dbReference type="Gene3D" id="1.20.58.390">
    <property type="entry name" value="Neurotransmitter-gated ion-channel transmembrane domain"/>
    <property type="match status" value="1"/>
</dbReference>
<dbReference type="InterPro" id="IPR036719">
    <property type="entry name" value="Neuro-gated_channel_TM_sf"/>
</dbReference>
<dbReference type="InterPro" id="IPR006202">
    <property type="entry name" value="Neur_chan_lig-bd"/>
</dbReference>
<gene>
    <name evidence="10" type="ORF">BRAFLDRAFT_97873</name>
</gene>
<evidence type="ECO:0000256" key="7">
    <source>
        <dbReference type="SAM" id="SignalP"/>
    </source>
</evidence>
<keyword evidence="7" id="KW-0732">Signal</keyword>
<feature type="transmembrane region" description="Helical" evidence="6">
    <location>
        <begin position="247"/>
        <end position="265"/>
    </location>
</feature>
<evidence type="ECO:0000256" key="1">
    <source>
        <dbReference type="ARBA" id="ARBA00004141"/>
    </source>
</evidence>
<keyword evidence="4 6" id="KW-0472">Membrane</keyword>
<feature type="coiled-coil region" evidence="5">
    <location>
        <begin position="382"/>
        <end position="409"/>
    </location>
</feature>
<proteinExistence type="predicted"/>
<evidence type="ECO:0000256" key="5">
    <source>
        <dbReference type="SAM" id="Coils"/>
    </source>
</evidence>
<keyword evidence="2 6" id="KW-0812">Transmembrane</keyword>
<evidence type="ECO:0000259" key="9">
    <source>
        <dbReference type="Pfam" id="PF02932"/>
    </source>
</evidence>
<feature type="chain" id="PRO_5002934034" evidence="7">
    <location>
        <begin position="22"/>
        <end position="444"/>
    </location>
</feature>
<sequence>MRIIRYLVAVLVLCPGRDVVGLSEESRLITDLLQNYVSKARPVLESETVVTVSIDISLAQIIRVVREMLFIFLLFQDAKNQQIVTNLWMRLFMSESLHRIEGDETSDIPNTNAIITSSGDVAWLYPVTMVSSCKMNVYRFPFDEHVCRLQFGSWTYDGFKVNVTNRNDKGDSSSFILNEQWDLLDIDAVRHELVYPCCPEPYPDASFYISIRRKSLYFMFYVISPCAMMAVMGLLVFLMPPDCGEKLSVGITMLLALVVFAQIIAESLPATSRYIPLIGQFFGCSVCIVAISSAITVLVLNIHFRGPKPTPVPNWLRTFVQKVRIVFRQNIRVQALTVDQQQNNLRDKEGSVIIDRPKTSDGFTEVNFDRNDNRSSELSRAYAMMQRKLDEQSAMLKRLVDKVQEKHREELVRDEWQNTAFVVDKLLLGAFLLILVLGSVIIYA</sequence>
<evidence type="ECO:0000259" key="8">
    <source>
        <dbReference type="Pfam" id="PF02931"/>
    </source>
</evidence>
<dbReference type="InterPro" id="IPR018000">
    <property type="entry name" value="Neurotransmitter_ion_chnl_CS"/>
</dbReference>
<feature type="transmembrane region" description="Helical" evidence="6">
    <location>
        <begin position="216"/>
        <end position="238"/>
    </location>
</feature>
<keyword evidence="5" id="KW-0175">Coiled coil</keyword>